<dbReference type="Gene3D" id="2.40.50.140">
    <property type="entry name" value="Nucleic acid-binding proteins"/>
    <property type="match status" value="1"/>
</dbReference>
<dbReference type="GO" id="GO:0003729">
    <property type="term" value="F:mRNA binding"/>
    <property type="evidence" value="ECO:0007669"/>
    <property type="project" value="TreeGrafter"/>
</dbReference>
<dbReference type="SUPFAM" id="SSF50249">
    <property type="entry name" value="Nucleic acid-binding proteins"/>
    <property type="match status" value="1"/>
</dbReference>
<dbReference type="CDD" id="cd00164">
    <property type="entry name" value="S1_like"/>
    <property type="match status" value="1"/>
</dbReference>
<feature type="domain" description="S1 motif" evidence="5">
    <location>
        <begin position="4"/>
        <end position="73"/>
    </location>
</feature>
<dbReference type="PANTHER" id="PTHR10724">
    <property type="entry name" value="30S RIBOSOMAL PROTEIN S1"/>
    <property type="match status" value="1"/>
</dbReference>
<protein>
    <submittedName>
        <fullName evidence="6">S1 RNA-binding domain-containing protein</fullName>
    </submittedName>
</protein>
<dbReference type="Proteomes" id="UP000644875">
    <property type="component" value="Unassembled WGS sequence"/>
</dbReference>
<dbReference type="RefSeq" id="WP_199567830.1">
    <property type="nucleotide sequence ID" value="NZ_JAENBP010000004.1"/>
</dbReference>
<dbReference type="NCBIfam" id="NF040579">
    <property type="entry name" value="S1_dom_CvfD"/>
    <property type="match status" value="1"/>
</dbReference>
<evidence type="ECO:0000313" key="7">
    <source>
        <dbReference type="Proteomes" id="UP000644875"/>
    </source>
</evidence>
<dbReference type="GO" id="GO:0006412">
    <property type="term" value="P:translation"/>
    <property type="evidence" value="ECO:0007669"/>
    <property type="project" value="TreeGrafter"/>
</dbReference>
<dbReference type="InterPro" id="IPR012340">
    <property type="entry name" value="NA-bd_OB-fold"/>
</dbReference>
<dbReference type="PROSITE" id="PS50126">
    <property type="entry name" value="S1"/>
    <property type="match status" value="1"/>
</dbReference>
<dbReference type="NCBIfam" id="NF005573">
    <property type="entry name" value="PRK07252.1"/>
    <property type="match status" value="1"/>
</dbReference>
<comment type="similarity">
    <text evidence="1">Belongs to the bacterial ribosomal protein bS1 family.</text>
</comment>
<keyword evidence="3" id="KW-0687">Ribonucleoprotein</keyword>
<dbReference type="GO" id="GO:0005840">
    <property type="term" value="C:ribosome"/>
    <property type="evidence" value="ECO:0007669"/>
    <property type="project" value="UniProtKB-KW"/>
</dbReference>
<gene>
    <name evidence="6" type="ORF">JHK64_04635</name>
</gene>
<evidence type="ECO:0000259" key="5">
    <source>
        <dbReference type="PROSITE" id="PS50126"/>
    </source>
</evidence>
<evidence type="ECO:0000256" key="4">
    <source>
        <dbReference type="ARBA" id="ARBA00025604"/>
    </source>
</evidence>
<organism evidence="6 7">
    <name type="scientific">Streptococcus zalophi</name>
    <dbReference type="NCBI Taxonomy" id="640031"/>
    <lineage>
        <taxon>Bacteria</taxon>
        <taxon>Bacillati</taxon>
        <taxon>Bacillota</taxon>
        <taxon>Bacilli</taxon>
        <taxon>Lactobacillales</taxon>
        <taxon>Streptococcaceae</taxon>
        <taxon>Streptococcus</taxon>
    </lineage>
</organism>
<dbReference type="Pfam" id="PF00575">
    <property type="entry name" value="S1"/>
    <property type="match status" value="1"/>
</dbReference>
<name>A0A934PA04_9STRE</name>
<dbReference type="InterPro" id="IPR050437">
    <property type="entry name" value="Ribos_protein_bS1-like"/>
</dbReference>
<keyword evidence="7" id="KW-1185">Reference proteome</keyword>
<proteinExistence type="inferred from homology"/>
<dbReference type="GO" id="GO:1990904">
    <property type="term" value="C:ribonucleoprotein complex"/>
    <property type="evidence" value="ECO:0007669"/>
    <property type="project" value="UniProtKB-KW"/>
</dbReference>
<accession>A0A934PA04</accession>
<comment type="function">
    <text evidence="4">Binds mRNA; thus facilitating recognition of the initiation point. It is needed to translate mRNA with a short Shine-Dalgarno (SD) purine-rich sequence.</text>
</comment>
<dbReference type="EMBL" id="JAENBP010000004">
    <property type="protein sequence ID" value="MBJ8349916.1"/>
    <property type="molecule type" value="Genomic_DNA"/>
</dbReference>
<dbReference type="AlphaFoldDB" id="A0A934PA04"/>
<dbReference type="PANTHER" id="PTHR10724:SF7">
    <property type="entry name" value="SMALL RIBOSOMAL SUBUNIT PROTEIN BS1C"/>
    <property type="match status" value="1"/>
</dbReference>
<evidence type="ECO:0000256" key="3">
    <source>
        <dbReference type="ARBA" id="ARBA00023274"/>
    </source>
</evidence>
<evidence type="ECO:0000256" key="1">
    <source>
        <dbReference type="ARBA" id="ARBA00006767"/>
    </source>
</evidence>
<sequence length="118" mass="13649">MKIGEKHKGVITGIKPYGAFVHLDNGLIGLIHISEIKAGYIDDIHKLLEIGDDVLAQVIDYDEYNHKISLSLRTLEEEKQSKTRRHRFSNSRIKIGFQSLEKQLPHWINDTLQFLKNK</sequence>
<evidence type="ECO:0000256" key="2">
    <source>
        <dbReference type="ARBA" id="ARBA00022980"/>
    </source>
</evidence>
<reference evidence="6 7" key="1">
    <citation type="journal article" date="2021" name="Int. J. Syst. Evol. Microbiol.">
        <title>Streptococcus vicugnae sp. nov., isolated from faeces of alpacas (Vicugna pacos) and cattle (Bos taurus), Streptococcus zalophi sp. nov., and Streptococcus pacificus sp. nov., isolated from respiratory tract of California sea lions (Zalophus californianus).</title>
        <authorList>
            <person name="Volokhov D.V."/>
            <person name="Zagorodnyaya T.A."/>
            <person name="Shen Z."/>
            <person name="Blom J."/>
            <person name="Furtak V.A."/>
            <person name="Eisenberg T."/>
            <person name="Fan P."/>
            <person name="Jeong K.C."/>
            <person name="Gao Y."/>
            <person name="Zhang S."/>
            <person name="Amselle M."/>
        </authorList>
    </citation>
    <scope>NUCLEOTIDE SEQUENCE [LARGE SCALE GENOMIC DNA]</scope>
    <source>
        <strain evidence="7">CSL7508-lung</strain>
    </source>
</reference>
<comment type="caution">
    <text evidence="6">The sequence shown here is derived from an EMBL/GenBank/DDBJ whole genome shotgun (WGS) entry which is preliminary data.</text>
</comment>
<dbReference type="SMART" id="SM00316">
    <property type="entry name" value="S1"/>
    <property type="match status" value="1"/>
</dbReference>
<evidence type="ECO:0000313" key="6">
    <source>
        <dbReference type="EMBL" id="MBJ8349916.1"/>
    </source>
</evidence>
<dbReference type="FunFam" id="2.40.50.140:FF:000103">
    <property type="entry name" value="protein RRP5 homolog"/>
    <property type="match status" value="1"/>
</dbReference>
<dbReference type="GO" id="GO:0003735">
    <property type="term" value="F:structural constituent of ribosome"/>
    <property type="evidence" value="ECO:0007669"/>
    <property type="project" value="TreeGrafter"/>
</dbReference>
<keyword evidence="2" id="KW-0689">Ribosomal protein</keyword>
<dbReference type="InterPro" id="IPR003029">
    <property type="entry name" value="S1_domain"/>
</dbReference>